<organism evidence="2 3">
    <name type="scientific">Thioclava litoralis</name>
    <dbReference type="NCBI Taxonomy" id="3076557"/>
    <lineage>
        <taxon>Bacteria</taxon>
        <taxon>Pseudomonadati</taxon>
        <taxon>Pseudomonadota</taxon>
        <taxon>Alphaproteobacteria</taxon>
        <taxon>Rhodobacterales</taxon>
        <taxon>Paracoccaceae</taxon>
        <taxon>Thioclava</taxon>
    </lineage>
</organism>
<dbReference type="Gene3D" id="3.40.50.720">
    <property type="entry name" value="NAD(P)-binding Rossmann-like Domain"/>
    <property type="match status" value="1"/>
</dbReference>
<evidence type="ECO:0000313" key="3">
    <source>
        <dbReference type="Proteomes" id="UP001623290"/>
    </source>
</evidence>
<dbReference type="Proteomes" id="UP001623290">
    <property type="component" value="Chromosome"/>
</dbReference>
<accession>A0ABZ1DZA2</accession>
<dbReference type="InterPro" id="IPR003781">
    <property type="entry name" value="CoA-bd"/>
</dbReference>
<dbReference type="PANTHER" id="PTHR33303:SF2">
    <property type="entry name" value="COA-BINDING DOMAIN-CONTAINING PROTEIN"/>
    <property type="match status" value="1"/>
</dbReference>
<dbReference type="RefSeq" id="WP_339109368.1">
    <property type="nucleotide sequence ID" value="NZ_CP135443.1"/>
</dbReference>
<keyword evidence="3" id="KW-1185">Reference proteome</keyword>
<dbReference type="Pfam" id="PF13380">
    <property type="entry name" value="CoA_binding_2"/>
    <property type="match status" value="1"/>
</dbReference>
<proteinExistence type="predicted"/>
<protein>
    <submittedName>
        <fullName evidence="2">CoA-binding protein</fullName>
    </submittedName>
</protein>
<feature type="domain" description="CoA-binding" evidence="1">
    <location>
        <begin position="11"/>
        <end position="110"/>
    </location>
</feature>
<dbReference type="InterPro" id="IPR036291">
    <property type="entry name" value="NAD(P)-bd_dom_sf"/>
</dbReference>
<evidence type="ECO:0000259" key="1">
    <source>
        <dbReference type="SMART" id="SM00881"/>
    </source>
</evidence>
<dbReference type="SUPFAM" id="SSF51735">
    <property type="entry name" value="NAD(P)-binding Rossmann-fold domains"/>
    <property type="match status" value="1"/>
</dbReference>
<name>A0ABZ1DZA2_9RHOB</name>
<dbReference type="PANTHER" id="PTHR33303">
    <property type="entry name" value="CYTOPLASMIC PROTEIN-RELATED"/>
    <property type="match status" value="1"/>
</dbReference>
<evidence type="ECO:0000313" key="2">
    <source>
        <dbReference type="EMBL" id="WRY33059.1"/>
    </source>
</evidence>
<gene>
    <name evidence="2" type="ORF">RPE78_10165</name>
</gene>
<dbReference type="EMBL" id="CP135443">
    <property type="protein sequence ID" value="WRY33059.1"/>
    <property type="molecule type" value="Genomic_DNA"/>
</dbReference>
<sequence length="141" mass="15416">MMVSDAKLREIFATTKTIALVGYSAHPDRPSHMVARFLQAKGYRVIPVNPGLAGQTALGETVYADLAAIPPEIEVDMVDIFRRSEAMPDITRDALAHLPHLQVVWMQIGVGNEEAEALARQAGKTVVADRCPKIEMPRLGL</sequence>
<dbReference type="SMART" id="SM00881">
    <property type="entry name" value="CoA_binding"/>
    <property type="match status" value="1"/>
</dbReference>
<reference evidence="2 3" key="1">
    <citation type="submission" date="2023-09" db="EMBL/GenBank/DDBJ databases">
        <title>Thioclava shenzhenensis sp. nov., a multidrug resistant bacteria-antagonizing species isolated from coastal seawater.</title>
        <authorList>
            <person name="Long M."/>
        </authorList>
    </citation>
    <scope>NUCLEOTIDE SEQUENCE [LARGE SCALE GENOMIC DNA]</scope>
    <source>
        <strain evidence="2 3">FTW29</strain>
    </source>
</reference>